<dbReference type="InterPro" id="IPR023213">
    <property type="entry name" value="CAT-like_dom_sf"/>
</dbReference>
<accession>A0ABN9X0C3</accession>
<feature type="region of interest" description="Disordered" evidence="1">
    <location>
        <begin position="181"/>
        <end position="220"/>
    </location>
</feature>
<organism evidence="2 3">
    <name type="scientific">Prorocentrum cordatum</name>
    <dbReference type="NCBI Taxonomy" id="2364126"/>
    <lineage>
        <taxon>Eukaryota</taxon>
        <taxon>Sar</taxon>
        <taxon>Alveolata</taxon>
        <taxon>Dinophyceae</taxon>
        <taxon>Prorocentrales</taxon>
        <taxon>Prorocentraceae</taxon>
        <taxon>Prorocentrum</taxon>
    </lineage>
</organism>
<evidence type="ECO:0000256" key="1">
    <source>
        <dbReference type="SAM" id="MobiDB-lite"/>
    </source>
</evidence>
<reference evidence="2" key="1">
    <citation type="submission" date="2023-10" db="EMBL/GenBank/DDBJ databases">
        <authorList>
            <person name="Chen Y."/>
            <person name="Shah S."/>
            <person name="Dougan E. K."/>
            <person name="Thang M."/>
            <person name="Chan C."/>
        </authorList>
    </citation>
    <scope>NUCLEOTIDE SEQUENCE [LARGE SCALE GENOMIC DNA]</scope>
</reference>
<proteinExistence type="predicted"/>
<feature type="compositionally biased region" description="Basic and acidic residues" evidence="1">
    <location>
        <begin position="187"/>
        <end position="200"/>
    </location>
</feature>
<keyword evidence="3" id="KW-1185">Reference proteome</keyword>
<gene>
    <name evidence="2" type="ORF">PCOR1329_LOCUS72281</name>
</gene>
<dbReference type="EMBL" id="CAUYUJ010019649">
    <property type="protein sequence ID" value="CAK0892679.1"/>
    <property type="molecule type" value="Genomic_DNA"/>
</dbReference>
<evidence type="ECO:0000313" key="2">
    <source>
        <dbReference type="EMBL" id="CAK0892679.1"/>
    </source>
</evidence>
<dbReference type="Gene3D" id="3.30.559.10">
    <property type="entry name" value="Chloramphenicol acetyltransferase-like domain"/>
    <property type="match status" value="1"/>
</dbReference>
<evidence type="ECO:0000313" key="3">
    <source>
        <dbReference type="Proteomes" id="UP001189429"/>
    </source>
</evidence>
<dbReference type="Proteomes" id="UP001189429">
    <property type="component" value="Unassembled WGS sequence"/>
</dbReference>
<sequence length="220" mass="24335">MDKVAGMWQLWSSCCGSDRRYWKTIAQVFGGAAFACWPRTVTRSPAQARVELKFPVGPKVREELWDSFSDDEYIHSAMREVIGEHRWPFDVAVVPLYRGVPEGAGGKTAVELATQMPPESVAWYIYFGITHAYSDGASGQALFNDLLGFYAEDCGRAPAAPRPEAPEPMALLQRRLRTSLNGRTRGHQPDPNHDVYHEVVCEETTGSAQGSRRGSSSGRG</sequence>
<protein>
    <submittedName>
        <fullName evidence="2">Uncharacterized protein</fullName>
    </submittedName>
</protein>
<feature type="compositionally biased region" description="Low complexity" evidence="1">
    <location>
        <begin position="210"/>
        <end position="220"/>
    </location>
</feature>
<name>A0ABN9X0C3_9DINO</name>
<comment type="caution">
    <text evidence="2">The sequence shown here is derived from an EMBL/GenBank/DDBJ whole genome shotgun (WGS) entry which is preliminary data.</text>
</comment>